<keyword evidence="2" id="KW-0813">Transport</keyword>
<evidence type="ECO:0000256" key="1">
    <source>
        <dbReference type="ARBA" id="ARBA00004651"/>
    </source>
</evidence>
<dbReference type="GO" id="GO:0022857">
    <property type="term" value="F:transmembrane transporter activity"/>
    <property type="evidence" value="ECO:0007669"/>
    <property type="project" value="InterPro"/>
</dbReference>
<dbReference type="PANTHER" id="PTHR30561">
    <property type="entry name" value="SMR FAMILY PROTON-DEPENDENT DRUG EFFLUX TRANSPORTER SUGE"/>
    <property type="match status" value="1"/>
</dbReference>
<keyword evidence="3" id="KW-1003">Cell membrane</keyword>
<feature type="transmembrane region" description="Helical" evidence="8">
    <location>
        <begin position="57"/>
        <end position="79"/>
    </location>
</feature>
<evidence type="ECO:0000256" key="2">
    <source>
        <dbReference type="ARBA" id="ARBA00022448"/>
    </source>
</evidence>
<name>A0A3L7A4W3_9MICO</name>
<dbReference type="Gene3D" id="1.10.3730.20">
    <property type="match status" value="1"/>
</dbReference>
<dbReference type="Proteomes" id="UP000272503">
    <property type="component" value="Unassembled WGS sequence"/>
</dbReference>
<evidence type="ECO:0000256" key="3">
    <source>
        <dbReference type="ARBA" id="ARBA00022475"/>
    </source>
</evidence>
<comment type="subcellular location">
    <subcellularLocation>
        <location evidence="1 7">Cell membrane</location>
        <topology evidence="1 7">Multi-pass membrane protein</topology>
    </subcellularLocation>
</comment>
<dbReference type="RefSeq" id="WP_121648983.1">
    <property type="nucleotide sequence ID" value="NZ_RCUX01000008.1"/>
</dbReference>
<dbReference type="OrthoDB" id="3175079at2"/>
<feature type="transmembrane region" description="Helical" evidence="8">
    <location>
        <begin position="85"/>
        <end position="103"/>
    </location>
</feature>
<reference evidence="9 10" key="1">
    <citation type="submission" date="2018-10" db="EMBL/GenBank/DDBJ databases">
        <authorList>
            <person name="Li J."/>
        </authorList>
    </citation>
    <scope>NUCLEOTIDE SEQUENCE [LARGE SCALE GENOMIC DNA]</scope>
    <source>
        <strain evidence="9 10">IF 016277</strain>
    </source>
</reference>
<evidence type="ECO:0000313" key="9">
    <source>
        <dbReference type="EMBL" id="RLP74978.1"/>
    </source>
</evidence>
<dbReference type="InterPro" id="IPR045324">
    <property type="entry name" value="Small_multidrug_res"/>
</dbReference>
<dbReference type="GO" id="GO:0005886">
    <property type="term" value="C:plasma membrane"/>
    <property type="evidence" value="ECO:0007669"/>
    <property type="project" value="UniProtKB-SubCell"/>
</dbReference>
<dbReference type="AlphaFoldDB" id="A0A3L7A4W3"/>
<dbReference type="InterPro" id="IPR000390">
    <property type="entry name" value="Small_drug/metabolite_transptr"/>
</dbReference>
<keyword evidence="6 8" id="KW-0472">Membrane</keyword>
<comment type="caution">
    <text evidence="9">The sequence shown here is derived from an EMBL/GenBank/DDBJ whole genome shotgun (WGS) entry which is preliminary data.</text>
</comment>
<evidence type="ECO:0000256" key="8">
    <source>
        <dbReference type="SAM" id="Phobius"/>
    </source>
</evidence>
<evidence type="ECO:0000256" key="6">
    <source>
        <dbReference type="ARBA" id="ARBA00023136"/>
    </source>
</evidence>
<comment type="similarity">
    <text evidence="7">Belongs to the drug/metabolite transporter (DMT) superfamily. Small multidrug resistance (SMR) (TC 2.A.7.1) family.</text>
</comment>
<organism evidence="9 10">
    <name type="scientific">Mycetocola tolaasinivorans</name>
    <dbReference type="NCBI Taxonomy" id="76635"/>
    <lineage>
        <taxon>Bacteria</taxon>
        <taxon>Bacillati</taxon>
        <taxon>Actinomycetota</taxon>
        <taxon>Actinomycetes</taxon>
        <taxon>Micrococcales</taxon>
        <taxon>Microbacteriaceae</taxon>
        <taxon>Mycetocola</taxon>
    </lineage>
</organism>
<evidence type="ECO:0000313" key="10">
    <source>
        <dbReference type="Proteomes" id="UP000272503"/>
    </source>
</evidence>
<keyword evidence="5 8" id="KW-1133">Transmembrane helix</keyword>
<evidence type="ECO:0000256" key="7">
    <source>
        <dbReference type="RuleBase" id="RU003942"/>
    </source>
</evidence>
<dbReference type="EMBL" id="RCUX01000008">
    <property type="protein sequence ID" value="RLP74978.1"/>
    <property type="molecule type" value="Genomic_DNA"/>
</dbReference>
<keyword evidence="10" id="KW-1185">Reference proteome</keyword>
<gene>
    <name evidence="9" type="ORF">D9V32_11145</name>
</gene>
<keyword evidence="4 7" id="KW-0812">Transmembrane</keyword>
<evidence type="ECO:0000256" key="5">
    <source>
        <dbReference type="ARBA" id="ARBA00022989"/>
    </source>
</evidence>
<proteinExistence type="inferred from homology"/>
<dbReference type="PANTHER" id="PTHR30561:SF1">
    <property type="entry name" value="MULTIDRUG TRANSPORTER EMRE"/>
    <property type="match status" value="1"/>
</dbReference>
<feature type="transmembrane region" description="Helical" evidence="8">
    <location>
        <begin position="27"/>
        <end position="45"/>
    </location>
</feature>
<dbReference type="InterPro" id="IPR037185">
    <property type="entry name" value="EmrE-like"/>
</dbReference>
<sequence length="128" mass="13223">MKTWLLLLAAILTEVTASVSLKAAQTHPIWYPLVVIGYVASFYLLSRVLKLGLGLGVAYGIWGATGVALTALASVLLFGEPLTPLMIGGLLLIIAGVLVVELGSQRAHTAAENAARIAAETGAAEARA</sequence>
<evidence type="ECO:0000256" key="4">
    <source>
        <dbReference type="ARBA" id="ARBA00022692"/>
    </source>
</evidence>
<accession>A0A3L7A4W3</accession>
<dbReference type="Pfam" id="PF00893">
    <property type="entry name" value="Multi_Drug_Res"/>
    <property type="match status" value="1"/>
</dbReference>
<dbReference type="SUPFAM" id="SSF103481">
    <property type="entry name" value="Multidrug resistance efflux transporter EmrE"/>
    <property type="match status" value="1"/>
</dbReference>
<protein>
    <submittedName>
        <fullName evidence="9">QacE family quaternary ammonium compound efflux SMR transporter</fullName>
    </submittedName>
</protein>